<comment type="caution">
    <text evidence="3">The sequence shown here is derived from an EMBL/GenBank/DDBJ whole genome shotgun (WGS) entry which is preliminary data.</text>
</comment>
<gene>
    <name evidence="3" type="ORF">AB0H72_16055</name>
</gene>
<protein>
    <recommendedName>
        <fullName evidence="5">Secreted protein with PEP-CTERM sorting signal</fullName>
    </recommendedName>
</protein>
<feature type="transmembrane region" description="Helical" evidence="2">
    <location>
        <begin position="21"/>
        <end position="43"/>
    </location>
</feature>
<reference evidence="3 4" key="1">
    <citation type="submission" date="2024-06" db="EMBL/GenBank/DDBJ databases">
        <title>The Natural Products Discovery Center: Release of the First 8490 Sequenced Strains for Exploring Actinobacteria Biosynthetic Diversity.</title>
        <authorList>
            <person name="Kalkreuter E."/>
            <person name="Kautsar S.A."/>
            <person name="Yang D."/>
            <person name="Bader C.D."/>
            <person name="Teijaro C.N."/>
            <person name="Fluegel L."/>
            <person name="Davis C.M."/>
            <person name="Simpson J.R."/>
            <person name="Lauterbach L."/>
            <person name="Steele A.D."/>
            <person name="Gui C."/>
            <person name="Meng S."/>
            <person name="Li G."/>
            <person name="Viehrig K."/>
            <person name="Ye F."/>
            <person name="Su P."/>
            <person name="Kiefer A.F."/>
            <person name="Nichols A."/>
            <person name="Cepeda A.J."/>
            <person name="Yan W."/>
            <person name="Fan B."/>
            <person name="Jiang Y."/>
            <person name="Adhikari A."/>
            <person name="Zheng C.-J."/>
            <person name="Schuster L."/>
            <person name="Cowan T.M."/>
            <person name="Smanski M.J."/>
            <person name="Chevrette M.G."/>
            <person name="De Carvalho L.P.S."/>
            <person name="Shen B."/>
        </authorList>
    </citation>
    <scope>NUCLEOTIDE SEQUENCE [LARGE SCALE GENOMIC DNA]</scope>
    <source>
        <strain evidence="3 4">NPDC050671</strain>
    </source>
</reference>
<name>A0ABV3F908_9NOCA</name>
<dbReference type="RefSeq" id="WP_357979175.1">
    <property type="nucleotide sequence ID" value="NZ_JBFAIH010000008.1"/>
</dbReference>
<keyword evidence="2" id="KW-0812">Transmembrane</keyword>
<keyword evidence="2" id="KW-0472">Membrane</keyword>
<sequence>MAEQQTDERTERRAARGHARHGGFSPGLFFVGLLALGLSAWALAGPTQWGLTTIVPIGWIVVALAIVVGLALVVSPRRRRR</sequence>
<evidence type="ECO:0008006" key="5">
    <source>
        <dbReference type="Google" id="ProtNLM"/>
    </source>
</evidence>
<keyword evidence="2" id="KW-1133">Transmembrane helix</keyword>
<evidence type="ECO:0000313" key="4">
    <source>
        <dbReference type="Proteomes" id="UP001551658"/>
    </source>
</evidence>
<evidence type="ECO:0000256" key="2">
    <source>
        <dbReference type="SAM" id="Phobius"/>
    </source>
</evidence>
<feature type="region of interest" description="Disordered" evidence="1">
    <location>
        <begin position="1"/>
        <end position="24"/>
    </location>
</feature>
<keyword evidence="4" id="KW-1185">Reference proteome</keyword>
<dbReference type="EMBL" id="JBFAIH010000008">
    <property type="protein sequence ID" value="MEV0364211.1"/>
    <property type="molecule type" value="Genomic_DNA"/>
</dbReference>
<accession>A0ABV3F908</accession>
<evidence type="ECO:0000256" key="1">
    <source>
        <dbReference type="SAM" id="MobiDB-lite"/>
    </source>
</evidence>
<organism evidence="3 4">
    <name type="scientific">Nocardia fusca</name>
    <dbReference type="NCBI Taxonomy" id="941183"/>
    <lineage>
        <taxon>Bacteria</taxon>
        <taxon>Bacillati</taxon>
        <taxon>Actinomycetota</taxon>
        <taxon>Actinomycetes</taxon>
        <taxon>Mycobacteriales</taxon>
        <taxon>Nocardiaceae</taxon>
        <taxon>Nocardia</taxon>
    </lineage>
</organism>
<dbReference type="Proteomes" id="UP001551658">
    <property type="component" value="Unassembled WGS sequence"/>
</dbReference>
<feature type="compositionally biased region" description="Basic and acidic residues" evidence="1">
    <location>
        <begin position="1"/>
        <end position="14"/>
    </location>
</feature>
<feature type="transmembrane region" description="Helical" evidence="2">
    <location>
        <begin position="49"/>
        <end position="74"/>
    </location>
</feature>
<proteinExistence type="predicted"/>
<evidence type="ECO:0000313" key="3">
    <source>
        <dbReference type="EMBL" id="MEV0364211.1"/>
    </source>
</evidence>